<dbReference type="AlphaFoldDB" id="A0AAP0I689"/>
<evidence type="ECO:0000256" key="1">
    <source>
        <dbReference type="SAM" id="MobiDB-lite"/>
    </source>
</evidence>
<dbReference type="EMBL" id="JBBNAE010000007">
    <property type="protein sequence ID" value="KAK9109366.1"/>
    <property type="molecule type" value="Genomic_DNA"/>
</dbReference>
<evidence type="ECO:0000313" key="2">
    <source>
        <dbReference type="EMBL" id="KAK9109366.1"/>
    </source>
</evidence>
<evidence type="ECO:0000313" key="3">
    <source>
        <dbReference type="Proteomes" id="UP001417504"/>
    </source>
</evidence>
<sequence length="143" mass="15796">MGAAGKVVDCRSRKPPDTGGQERYHSLAPMYYRGVELLFGMGSATGNTLRPGIWSEEVGHDGSVFAEVMGDCKHNCLDLVAFVHLCEAIVEVNWVETRDCGHGMEVRHMDVARSCFFASMNFPLVKFLQAREKNDGLDSGKLQ</sequence>
<feature type="compositionally biased region" description="Basic and acidic residues" evidence="1">
    <location>
        <begin position="8"/>
        <end position="22"/>
    </location>
</feature>
<keyword evidence="3" id="KW-1185">Reference proteome</keyword>
<proteinExistence type="predicted"/>
<reference evidence="2 3" key="1">
    <citation type="submission" date="2024-01" db="EMBL/GenBank/DDBJ databases">
        <title>Genome assemblies of Stephania.</title>
        <authorList>
            <person name="Yang L."/>
        </authorList>
    </citation>
    <scope>NUCLEOTIDE SEQUENCE [LARGE SCALE GENOMIC DNA]</scope>
    <source>
        <strain evidence="2">QJT</strain>
        <tissue evidence="2">Leaf</tissue>
    </source>
</reference>
<organism evidence="2 3">
    <name type="scientific">Stephania japonica</name>
    <dbReference type="NCBI Taxonomy" id="461633"/>
    <lineage>
        <taxon>Eukaryota</taxon>
        <taxon>Viridiplantae</taxon>
        <taxon>Streptophyta</taxon>
        <taxon>Embryophyta</taxon>
        <taxon>Tracheophyta</taxon>
        <taxon>Spermatophyta</taxon>
        <taxon>Magnoliopsida</taxon>
        <taxon>Ranunculales</taxon>
        <taxon>Menispermaceae</taxon>
        <taxon>Menispermoideae</taxon>
        <taxon>Cissampelideae</taxon>
        <taxon>Stephania</taxon>
    </lineage>
</organism>
<accession>A0AAP0I689</accession>
<name>A0AAP0I689_9MAGN</name>
<dbReference type="Proteomes" id="UP001417504">
    <property type="component" value="Unassembled WGS sequence"/>
</dbReference>
<protein>
    <submittedName>
        <fullName evidence="2">Uncharacterized protein</fullName>
    </submittedName>
</protein>
<comment type="caution">
    <text evidence="2">The sequence shown here is derived from an EMBL/GenBank/DDBJ whole genome shotgun (WGS) entry which is preliminary data.</text>
</comment>
<gene>
    <name evidence="2" type="ORF">Sjap_017426</name>
</gene>
<feature type="region of interest" description="Disordered" evidence="1">
    <location>
        <begin position="1"/>
        <end position="22"/>
    </location>
</feature>